<evidence type="ECO:0000313" key="3">
    <source>
        <dbReference type="Proteomes" id="UP001449795"/>
    </source>
</evidence>
<dbReference type="RefSeq" id="WP_342628144.1">
    <property type="nucleotide sequence ID" value="NZ_CP152276.1"/>
</dbReference>
<proteinExistence type="predicted"/>
<keyword evidence="3" id="KW-1185">Reference proteome</keyword>
<reference evidence="2 3" key="1">
    <citation type="submission" date="2024-04" db="EMBL/GenBank/DDBJ databases">
        <title>Complete genome sequence of Nguyenibacter vanlangesis HBCM-1154, a strain capable of nitrogen fixation, IAA production, and phosphorus solubilization isolated from sugarcane soil.</title>
        <authorList>
            <person name="MY HANH P."/>
        </authorList>
    </citation>
    <scope>NUCLEOTIDE SEQUENCE [LARGE SCALE GENOMIC DNA]</scope>
    <source>
        <strain evidence="2 3">HBCM 1154</strain>
    </source>
</reference>
<evidence type="ECO:0000313" key="2">
    <source>
        <dbReference type="EMBL" id="XAE42397.1"/>
    </source>
</evidence>
<evidence type="ECO:0008006" key="4">
    <source>
        <dbReference type="Google" id="ProtNLM"/>
    </source>
</evidence>
<sequence length="356" mass="39200">MSRPDPAHSAALTHSAQAAWRRFALAFAAALAGAGLVVFLFVVIVDPWDMLPLSPRWHRIPISTNARFTMPALAVSPRFDSAMVGTSTGRLLQPAIMDRPFGARFANMAMNSASPWEQDRLLRLFLRHHPAPRAVLIDVDFAWCSASAQALSGPNRPMPDWMYAGSPWRGYAEMMNLYAVQEAANQFMWLIGHKRQRYGSDGYTSFVPPDSQYDRRRVDALFAGWPVDRRMADGPAPAPQSMPMLRALLAAIPAGTVKILWFPPSAREMQGMPGGALTAERAACRAAVLAAARAAPRAMVVDFDIPGPVTATRDNFWDPIHYRQSVARMVMDDLAAAYAGRDVAPDQARVLLRPAY</sequence>
<protein>
    <recommendedName>
        <fullName evidence="4">SGNH/GDSL hydrolase family protein</fullName>
    </recommendedName>
</protein>
<accession>A0ABZ3D3R0</accession>
<keyword evidence="1" id="KW-0812">Transmembrane</keyword>
<dbReference type="EMBL" id="CP152276">
    <property type="protein sequence ID" value="XAE42397.1"/>
    <property type="molecule type" value="Genomic_DNA"/>
</dbReference>
<gene>
    <name evidence="2" type="ORF">AAC691_19430</name>
</gene>
<keyword evidence="1" id="KW-1133">Transmembrane helix</keyword>
<name>A0ABZ3D3R0_9PROT</name>
<evidence type="ECO:0000256" key="1">
    <source>
        <dbReference type="SAM" id="Phobius"/>
    </source>
</evidence>
<keyword evidence="1" id="KW-0472">Membrane</keyword>
<organism evidence="2 3">
    <name type="scientific">Nguyenibacter vanlangensis</name>
    <dbReference type="NCBI Taxonomy" id="1216886"/>
    <lineage>
        <taxon>Bacteria</taxon>
        <taxon>Pseudomonadati</taxon>
        <taxon>Pseudomonadota</taxon>
        <taxon>Alphaproteobacteria</taxon>
        <taxon>Acetobacterales</taxon>
        <taxon>Acetobacteraceae</taxon>
        <taxon>Nguyenibacter</taxon>
    </lineage>
</organism>
<dbReference type="Proteomes" id="UP001449795">
    <property type="component" value="Chromosome"/>
</dbReference>
<feature type="transmembrane region" description="Helical" evidence="1">
    <location>
        <begin position="23"/>
        <end position="45"/>
    </location>
</feature>